<gene>
    <name evidence="1" type="ORF">CTheo_7780</name>
</gene>
<name>A0A5N5QBH6_9AGAM</name>
<evidence type="ECO:0000313" key="2">
    <source>
        <dbReference type="Proteomes" id="UP000383932"/>
    </source>
</evidence>
<dbReference type="EMBL" id="SSOP01000372">
    <property type="protein sequence ID" value="KAB5588778.1"/>
    <property type="molecule type" value="Genomic_DNA"/>
</dbReference>
<organism evidence="1 2">
    <name type="scientific">Ceratobasidium theobromae</name>
    <dbReference type="NCBI Taxonomy" id="1582974"/>
    <lineage>
        <taxon>Eukaryota</taxon>
        <taxon>Fungi</taxon>
        <taxon>Dikarya</taxon>
        <taxon>Basidiomycota</taxon>
        <taxon>Agaricomycotina</taxon>
        <taxon>Agaricomycetes</taxon>
        <taxon>Cantharellales</taxon>
        <taxon>Ceratobasidiaceae</taxon>
        <taxon>Ceratobasidium</taxon>
    </lineage>
</organism>
<dbReference type="AlphaFoldDB" id="A0A5N5QBH6"/>
<evidence type="ECO:0000313" key="1">
    <source>
        <dbReference type="EMBL" id="KAB5588778.1"/>
    </source>
</evidence>
<sequence>MDNITVDNTVPVEHNEAWKLQRVTLHISPYITDRIVWKMLVWETNGLDSRIVDIFPAYDDINGAEGRATGVTVSLNLKDPRLVNLELEDECRGSFIDISMSQGNHGHLMSFLGINIIGSNAVGFRVPHRGDRVDFYLGILEHLSHIGILDPADCDDAYVYTGLIEIGCLDARQKI</sequence>
<proteinExistence type="predicted"/>
<dbReference type="Proteomes" id="UP000383932">
    <property type="component" value="Unassembled WGS sequence"/>
</dbReference>
<keyword evidence="2" id="KW-1185">Reference proteome</keyword>
<protein>
    <submittedName>
        <fullName evidence="1">Uncharacterized protein</fullName>
    </submittedName>
</protein>
<reference evidence="1 2" key="1">
    <citation type="journal article" date="2019" name="Fungal Biol. Biotechnol.">
        <title>Draft genome sequence of fastidious pathogen Ceratobasidium theobromae, which causes vascular-streak dieback in Theobroma cacao.</title>
        <authorList>
            <person name="Ali S.S."/>
            <person name="Asman A."/>
            <person name="Shao J."/>
            <person name="Firmansyah A.P."/>
            <person name="Susilo A.W."/>
            <person name="Rosmana A."/>
            <person name="McMahon P."/>
            <person name="Junaid M."/>
            <person name="Guest D."/>
            <person name="Kheng T.Y."/>
            <person name="Meinhardt L.W."/>
            <person name="Bailey B.A."/>
        </authorList>
    </citation>
    <scope>NUCLEOTIDE SEQUENCE [LARGE SCALE GENOMIC DNA]</scope>
    <source>
        <strain evidence="1 2">CT2</strain>
    </source>
</reference>
<comment type="caution">
    <text evidence="1">The sequence shown here is derived from an EMBL/GenBank/DDBJ whole genome shotgun (WGS) entry which is preliminary data.</text>
</comment>
<accession>A0A5N5QBH6</accession>